<dbReference type="InterPro" id="IPR002563">
    <property type="entry name" value="Flavin_Rdtase-like_dom"/>
</dbReference>
<gene>
    <name evidence="5" type="ORF">BCB69_06200</name>
</gene>
<dbReference type="AlphaFoldDB" id="A0A1B3WF33"/>
<name>A0A1B3WF33_9FIRM</name>
<sequence length="187" mass="20850">MRKNFKPNAWLLPAPVLIIGSYNEDGTANAMTAAWGAMSDYTQIFLALDFSHKTAANILKRKAFTVSVVDANHVKEADYVGMVSGNDICDKVENAELHVIKSKHVDAPYFSEFPMTFECRVAQVDMEKERVFGDIINISVEEHVLDEQGQIDRNKLNPICIDSVSGTYCKVTEAIGKSFHEGTVFKK</sequence>
<evidence type="ECO:0000259" key="4">
    <source>
        <dbReference type="Pfam" id="PF01613"/>
    </source>
</evidence>
<dbReference type="InterPro" id="IPR052174">
    <property type="entry name" value="Flavoredoxin"/>
</dbReference>
<protein>
    <submittedName>
        <fullName evidence="5">Flavin oxidoreductase</fullName>
    </submittedName>
</protein>
<dbReference type="GO" id="GO:0010181">
    <property type="term" value="F:FMN binding"/>
    <property type="evidence" value="ECO:0007669"/>
    <property type="project" value="InterPro"/>
</dbReference>
<dbReference type="STRING" id="39950.BCB69_06200"/>
<dbReference type="PANTHER" id="PTHR43567">
    <property type="entry name" value="FLAVOREDOXIN-RELATED-RELATED"/>
    <property type="match status" value="1"/>
</dbReference>
<evidence type="ECO:0000256" key="1">
    <source>
        <dbReference type="ARBA" id="ARBA00001917"/>
    </source>
</evidence>
<feature type="domain" description="Flavin reductase like" evidence="4">
    <location>
        <begin position="12"/>
        <end position="147"/>
    </location>
</feature>
<evidence type="ECO:0000313" key="6">
    <source>
        <dbReference type="Proteomes" id="UP000094757"/>
    </source>
</evidence>
<dbReference type="Pfam" id="PF01613">
    <property type="entry name" value="Flavin_Reduct"/>
    <property type="match status" value="1"/>
</dbReference>
<dbReference type="Gene3D" id="2.30.110.10">
    <property type="entry name" value="Electron Transport, Fmn-binding Protein, Chain A"/>
    <property type="match status" value="1"/>
</dbReference>
<keyword evidence="2" id="KW-0285">Flavoprotein</keyword>
<organism evidence="5 6">
    <name type="scientific">Dialister pneumosintes</name>
    <dbReference type="NCBI Taxonomy" id="39950"/>
    <lineage>
        <taxon>Bacteria</taxon>
        <taxon>Bacillati</taxon>
        <taxon>Bacillota</taxon>
        <taxon>Negativicutes</taxon>
        <taxon>Veillonellales</taxon>
        <taxon>Veillonellaceae</taxon>
        <taxon>Dialister</taxon>
    </lineage>
</organism>
<evidence type="ECO:0000313" key="5">
    <source>
        <dbReference type="EMBL" id="AOH39569.1"/>
    </source>
</evidence>
<evidence type="ECO:0000256" key="2">
    <source>
        <dbReference type="ARBA" id="ARBA00022630"/>
    </source>
</evidence>
<proteinExistence type="inferred from homology"/>
<accession>A0A1B3WF33</accession>
<dbReference type="InterPro" id="IPR012349">
    <property type="entry name" value="Split_barrel_FMN-bd"/>
</dbReference>
<evidence type="ECO:0000256" key="3">
    <source>
        <dbReference type="ARBA" id="ARBA00038054"/>
    </source>
</evidence>
<comment type="cofactor">
    <cofactor evidence="1">
        <name>FMN</name>
        <dbReference type="ChEBI" id="CHEBI:58210"/>
    </cofactor>
</comment>
<dbReference type="EMBL" id="CP017037">
    <property type="protein sequence ID" value="AOH39569.1"/>
    <property type="molecule type" value="Genomic_DNA"/>
</dbReference>
<dbReference type="Proteomes" id="UP000094757">
    <property type="component" value="Chromosome"/>
</dbReference>
<reference evidence="6" key="1">
    <citation type="submission" date="2016-08" db="EMBL/GenBank/DDBJ databases">
        <authorList>
            <person name="Holder M.E."/>
            <person name="Ajami N.J."/>
            <person name="Petrosino J.F."/>
        </authorList>
    </citation>
    <scope>NUCLEOTIDE SEQUENCE [LARGE SCALE GENOMIC DNA]</scope>
    <source>
        <strain evidence="6">F0677</strain>
    </source>
</reference>
<dbReference type="PANTHER" id="PTHR43567:SF1">
    <property type="entry name" value="FLAVOREDOXIN"/>
    <property type="match status" value="1"/>
</dbReference>
<dbReference type="GO" id="GO:0016646">
    <property type="term" value="F:oxidoreductase activity, acting on the CH-NH group of donors, NAD or NADP as acceptor"/>
    <property type="evidence" value="ECO:0007669"/>
    <property type="project" value="UniProtKB-ARBA"/>
</dbReference>
<comment type="similarity">
    <text evidence="3">Belongs to the flavoredoxin family.</text>
</comment>
<dbReference type="RefSeq" id="WP_022514007.1">
    <property type="nucleotide sequence ID" value="NZ_CP017037.1"/>
</dbReference>
<dbReference type="KEGG" id="dpn:BCB69_06200"/>
<dbReference type="SUPFAM" id="SSF50475">
    <property type="entry name" value="FMN-binding split barrel"/>
    <property type="match status" value="1"/>
</dbReference>